<dbReference type="CDD" id="cd05289">
    <property type="entry name" value="MDR_like_2"/>
    <property type="match status" value="1"/>
</dbReference>
<evidence type="ECO:0000256" key="3">
    <source>
        <dbReference type="ARBA" id="ARBA00023027"/>
    </source>
</evidence>
<dbReference type="PANTHER" id="PTHR44573">
    <property type="entry name" value="NADPH-DEPENDENT ALKENAL/ONE OXIDOREDUCTASE, CHLOROPLASTIC"/>
    <property type="match status" value="1"/>
</dbReference>
<dbReference type="InterPro" id="IPR002364">
    <property type="entry name" value="Quin_OxRdtase/zeta-crystal_CS"/>
</dbReference>
<dbReference type="OrthoDB" id="48317at2759"/>
<dbReference type="InterPro" id="IPR011032">
    <property type="entry name" value="GroES-like_sf"/>
</dbReference>
<comment type="similarity">
    <text evidence="1">Belongs to the zinc-containing alcohol dehydrogenase family. Quinone oxidoreductase subfamily.</text>
</comment>
<reference evidence="5" key="2">
    <citation type="submission" date="2020-08" db="EMBL/GenBank/DDBJ databases">
        <title>Plant Genome Project.</title>
        <authorList>
            <person name="Zhang R.-G."/>
        </authorList>
    </citation>
    <scope>NUCLEOTIDE SEQUENCE</scope>
    <source>
        <strain evidence="5">Huo1</strain>
        <tissue evidence="5">Leaf</tissue>
    </source>
</reference>
<dbReference type="SMART" id="SM00829">
    <property type="entry name" value="PKS_ER"/>
    <property type="match status" value="1"/>
</dbReference>
<accession>A0A4D9C7N2</accession>
<dbReference type="PANTHER" id="PTHR44573:SF1">
    <property type="entry name" value="NADPH-DEPENDENT ALKENAL_ONE OXIDOREDUCTASE, CHLOROPLASTIC"/>
    <property type="match status" value="1"/>
</dbReference>
<evidence type="ECO:0000313" key="7">
    <source>
        <dbReference type="Proteomes" id="UP000298416"/>
    </source>
</evidence>
<dbReference type="InterPro" id="IPR020843">
    <property type="entry name" value="ER"/>
</dbReference>
<keyword evidence="2" id="KW-0560">Oxidoreductase</keyword>
<name>A0A4D9C7N2_SALSN</name>
<evidence type="ECO:0000256" key="1">
    <source>
        <dbReference type="ARBA" id="ARBA00010371"/>
    </source>
</evidence>
<dbReference type="SUPFAM" id="SSF51735">
    <property type="entry name" value="NAD(P)-binding Rossmann-fold domains"/>
    <property type="match status" value="1"/>
</dbReference>
<keyword evidence="7" id="KW-1185">Reference proteome</keyword>
<keyword evidence="3" id="KW-0520">NAD</keyword>
<feature type="domain" description="Enoyl reductase (ER)" evidence="4">
    <location>
        <begin position="10"/>
        <end position="306"/>
    </location>
</feature>
<evidence type="ECO:0000259" key="4">
    <source>
        <dbReference type="SMART" id="SM00829"/>
    </source>
</evidence>
<dbReference type="Pfam" id="PF13602">
    <property type="entry name" value="ADH_zinc_N_2"/>
    <property type="match status" value="1"/>
</dbReference>
<gene>
    <name evidence="5" type="ORF">SASPL_130915</name>
    <name evidence="6" type="ORF">SASPL_130916</name>
</gene>
<dbReference type="EMBL" id="PNBA02000011">
    <property type="protein sequence ID" value="KAG6407915.1"/>
    <property type="molecule type" value="Genomic_DNA"/>
</dbReference>
<dbReference type="EMBL" id="PNBA02000011">
    <property type="protein sequence ID" value="KAG6407916.1"/>
    <property type="molecule type" value="Genomic_DNA"/>
</dbReference>
<dbReference type="PROSITE" id="PS01162">
    <property type="entry name" value="QOR_ZETA_CRYSTAL"/>
    <property type="match status" value="1"/>
</dbReference>
<dbReference type="STRING" id="180675.A0A4D9C7N2"/>
<organism evidence="5">
    <name type="scientific">Salvia splendens</name>
    <name type="common">Scarlet sage</name>
    <dbReference type="NCBI Taxonomy" id="180675"/>
    <lineage>
        <taxon>Eukaryota</taxon>
        <taxon>Viridiplantae</taxon>
        <taxon>Streptophyta</taxon>
        <taxon>Embryophyta</taxon>
        <taxon>Tracheophyta</taxon>
        <taxon>Spermatophyta</taxon>
        <taxon>Magnoliopsida</taxon>
        <taxon>eudicotyledons</taxon>
        <taxon>Gunneridae</taxon>
        <taxon>Pentapetalae</taxon>
        <taxon>asterids</taxon>
        <taxon>lamiids</taxon>
        <taxon>Lamiales</taxon>
        <taxon>Lamiaceae</taxon>
        <taxon>Nepetoideae</taxon>
        <taxon>Mentheae</taxon>
        <taxon>Salviinae</taxon>
        <taxon>Salvia</taxon>
        <taxon>Salvia subgen. Calosphace</taxon>
        <taxon>core Calosphace</taxon>
    </lineage>
</organism>
<dbReference type="Pfam" id="PF08240">
    <property type="entry name" value="ADH_N"/>
    <property type="match status" value="1"/>
</dbReference>
<dbReference type="InterPro" id="IPR013154">
    <property type="entry name" value="ADH-like_N"/>
</dbReference>
<reference evidence="5" key="1">
    <citation type="submission" date="2018-01" db="EMBL/GenBank/DDBJ databases">
        <authorList>
            <person name="Mao J.F."/>
        </authorList>
    </citation>
    <scope>NUCLEOTIDE SEQUENCE</scope>
    <source>
        <strain evidence="5">Huo1</strain>
        <tissue evidence="5">Leaf</tissue>
    </source>
</reference>
<dbReference type="InterPro" id="IPR044626">
    <property type="entry name" value="AOR-like"/>
</dbReference>
<dbReference type="InterPro" id="IPR036291">
    <property type="entry name" value="NAD(P)-bd_dom_sf"/>
</dbReference>
<evidence type="ECO:0000313" key="5">
    <source>
        <dbReference type="EMBL" id="KAG6407915.1"/>
    </source>
</evidence>
<protein>
    <recommendedName>
        <fullName evidence="4">Enoyl reductase (ER) domain-containing protein</fullName>
    </recommendedName>
</protein>
<evidence type="ECO:0000313" key="6">
    <source>
        <dbReference type="EMBL" id="KAG6407916.1"/>
    </source>
</evidence>
<comment type="caution">
    <text evidence="5">The sequence shown here is derived from an EMBL/GenBank/DDBJ whole genome shotgun (WGS) entry which is preliminary data.</text>
</comment>
<dbReference type="GO" id="GO:0008270">
    <property type="term" value="F:zinc ion binding"/>
    <property type="evidence" value="ECO:0007669"/>
    <property type="project" value="InterPro"/>
</dbReference>
<proteinExistence type="inferred from homology"/>
<dbReference type="Gene3D" id="3.40.50.720">
    <property type="entry name" value="NAD(P)-binding Rossmann-like Domain"/>
    <property type="match status" value="1"/>
</dbReference>
<dbReference type="AlphaFoldDB" id="A0A4D9C7N2"/>
<dbReference type="Gene3D" id="3.90.180.10">
    <property type="entry name" value="Medium-chain alcohol dehydrogenases, catalytic domain"/>
    <property type="match status" value="1"/>
</dbReference>
<dbReference type="GO" id="GO:0016628">
    <property type="term" value="F:oxidoreductase activity, acting on the CH-CH group of donors, NAD or NADP as acceptor"/>
    <property type="evidence" value="ECO:0007669"/>
    <property type="project" value="InterPro"/>
</dbReference>
<sequence length="310" mass="32788">MKAWSYKQYGGPEVLKLESDLAVPEVKEDQVLIKVVAAALNPVDYKRRGGAFGAYDSPLPIIPGFDAAGVVVKVGSKVENFKKGDEVYGDINDPYAGMKQLGTLAEYTITEERLLGLKPKNISFVEAASLPLAIQTAYGGLESANFSEGKSILVVGGAGGVGSLVIQLAKHVFGASHVAATSSTPKLDLLKSLGADLAIDYTQHNIEDLPHKYDLVYDTIGQPDKAVKVLKEGGSAVIVAVGVAVAPPAFAYSLNASGEYLKKLNPYLESGKVKAVLDPKGPFPFDKVEEAFAHIETNHATGKVVVHPIA</sequence>
<dbReference type="Proteomes" id="UP000298416">
    <property type="component" value="Unassembled WGS sequence"/>
</dbReference>
<evidence type="ECO:0000256" key="2">
    <source>
        <dbReference type="ARBA" id="ARBA00023002"/>
    </source>
</evidence>
<dbReference type="SUPFAM" id="SSF50129">
    <property type="entry name" value="GroES-like"/>
    <property type="match status" value="1"/>
</dbReference>